<evidence type="ECO:0000313" key="3">
    <source>
        <dbReference type="Proteomes" id="UP000325577"/>
    </source>
</evidence>
<accession>A0A5J5ABT6</accession>
<name>A0A5J5ABT6_9ASTE</name>
<dbReference type="EMBL" id="CM018045">
    <property type="protein sequence ID" value="KAA8528020.1"/>
    <property type="molecule type" value="Genomic_DNA"/>
</dbReference>
<gene>
    <name evidence="2" type="ORF">F0562_035111</name>
</gene>
<feature type="region of interest" description="Disordered" evidence="1">
    <location>
        <begin position="1"/>
        <end position="26"/>
    </location>
</feature>
<sequence>MQESRLETLSRLSTENDEPEFNSRSIQSKAVIGSRKSKAAESRFWQDHYRSHRRTFYQVNSSIQSQIYVTAAAMCNPDCMNLRNCS</sequence>
<dbReference type="AlphaFoldDB" id="A0A5J5ABT6"/>
<dbReference type="Proteomes" id="UP000325577">
    <property type="component" value="Linkage Group LG21"/>
</dbReference>
<reference evidence="2 3" key="1">
    <citation type="submission" date="2019-09" db="EMBL/GenBank/DDBJ databases">
        <title>A chromosome-level genome assembly of the Chinese tupelo Nyssa sinensis.</title>
        <authorList>
            <person name="Yang X."/>
            <person name="Kang M."/>
            <person name="Yang Y."/>
            <person name="Xiong H."/>
            <person name="Wang M."/>
            <person name="Zhang Z."/>
            <person name="Wang Z."/>
            <person name="Wu H."/>
            <person name="Ma T."/>
            <person name="Liu J."/>
            <person name="Xi Z."/>
        </authorList>
    </citation>
    <scope>NUCLEOTIDE SEQUENCE [LARGE SCALE GENOMIC DNA]</scope>
    <source>
        <strain evidence="2">J267</strain>
        <tissue evidence="2">Leaf</tissue>
    </source>
</reference>
<organism evidence="2 3">
    <name type="scientific">Nyssa sinensis</name>
    <dbReference type="NCBI Taxonomy" id="561372"/>
    <lineage>
        <taxon>Eukaryota</taxon>
        <taxon>Viridiplantae</taxon>
        <taxon>Streptophyta</taxon>
        <taxon>Embryophyta</taxon>
        <taxon>Tracheophyta</taxon>
        <taxon>Spermatophyta</taxon>
        <taxon>Magnoliopsida</taxon>
        <taxon>eudicotyledons</taxon>
        <taxon>Gunneridae</taxon>
        <taxon>Pentapetalae</taxon>
        <taxon>asterids</taxon>
        <taxon>Cornales</taxon>
        <taxon>Nyssaceae</taxon>
        <taxon>Nyssa</taxon>
    </lineage>
</organism>
<evidence type="ECO:0000313" key="2">
    <source>
        <dbReference type="EMBL" id="KAA8528020.1"/>
    </source>
</evidence>
<evidence type="ECO:0000256" key="1">
    <source>
        <dbReference type="SAM" id="MobiDB-lite"/>
    </source>
</evidence>
<proteinExistence type="predicted"/>
<keyword evidence="3" id="KW-1185">Reference proteome</keyword>
<protein>
    <submittedName>
        <fullName evidence="2">Uncharacterized protein</fullName>
    </submittedName>
</protein>